<evidence type="ECO:0000256" key="2">
    <source>
        <dbReference type="ARBA" id="ARBA00010690"/>
    </source>
</evidence>
<dbReference type="PANTHER" id="PTHR30531:SF12">
    <property type="entry name" value="FLAGELLAR BIOSYNTHETIC PROTEIN FLHB"/>
    <property type="match status" value="1"/>
</dbReference>
<proteinExistence type="inferred from homology"/>
<evidence type="ECO:0000313" key="15">
    <source>
        <dbReference type="EMBL" id="TCV95533.1"/>
    </source>
</evidence>
<evidence type="ECO:0000256" key="5">
    <source>
        <dbReference type="ARBA" id="ARBA00022475"/>
    </source>
</evidence>
<dbReference type="InterPro" id="IPR029025">
    <property type="entry name" value="T3SS_substrate_exporter_C"/>
</dbReference>
<dbReference type="RefSeq" id="WP_131865637.1">
    <property type="nucleotide sequence ID" value="NZ_SMCR01000005.1"/>
</dbReference>
<keyword evidence="16" id="KW-1185">Reference proteome</keyword>
<dbReference type="Pfam" id="PF01312">
    <property type="entry name" value="Bac_export_2"/>
    <property type="match status" value="1"/>
</dbReference>
<sequence length="387" mass="43402">MSEESDVEKTEDPTPHRREKARKDGQIARSKELVSLMMLLGGWALLWLGGSYVAHYLAEMLRNGLYFDHRLINDQNMMLRQVARLITVAVTALLPLMLGLVLVAACSPAMLGGFLFSGKSIKVDIKRLNPFSGLKRIFSMKLISEMLKTIFKVCLVGTACGIFIWHNWPRMMRLTYENPLSAMADALSIMAQCLLVIILSLIPMVAYDIVYQLASNAKKLRMSRQEIRDEHKQQDGDPMVKNRIRQQQRHMAQQRMMADVPKADVIVNNPTHYSVALKYEAHNMSAPTILAKGAGVIAMNIRAIAEEHRIPMLEAAPLARALYRHGEIGQQIPTALYGAVAQVLAWVYGLRRWRKEGGLIPKKPKNLTVPGALDFAQESTNHGKSGH</sequence>
<dbReference type="Proteomes" id="UP000295719">
    <property type="component" value="Unassembled WGS sequence"/>
</dbReference>
<reference evidence="15 16" key="1">
    <citation type="submission" date="2019-03" db="EMBL/GenBank/DDBJ databases">
        <title>Genomic Encyclopedia of Type Strains, Phase IV (KMG-IV): sequencing the most valuable type-strain genomes for metagenomic binning, comparative biology and taxonomic classification.</title>
        <authorList>
            <person name="Goeker M."/>
        </authorList>
    </citation>
    <scope>NUCLEOTIDE SEQUENCE [LARGE SCALE GENOMIC DNA]</scope>
    <source>
        <strain evidence="15 16">DSM 19580</strain>
    </source>
</reference>
<dbReference type="AlphaFoldDB" id="A0A4R3YW86"/>
<name>A0A4R3YW86_9GAMM</name>
<feature type="transmembrane region" description="Helical" evidence="13">
    <location>
        <begin position="33"/>
        <end position="58"/>
    </location>
</feature>
<evidence type="ECO:0000256" key="7">
    <source>
        <dbReference type="ARBA" id="ARBA00022795"/>
    </source>
</evidence>
<keyword evidence="15" id="KW-0282">Flagellum</keyword>
<feature type="transmembrane region" description="Helical" evidence="13">
    <location>
        <begin position="188"/>
        <end position="214"/>
    </location>
</feature>
<evidence type="ECO:0000256" key="3">
    <source>
        <dbReference type="ARBA" id="ARBA00021622"/>
    </source>
</evidence>
<comment type="similarity">
    <text evidence="2 13">Belongs to the type III secretion exporter family.</text>
</comment>
<evidence type="ECO:0000256" key="4">
    <source>
        <dbReference type="ARBA" id="ARBA00022448"/>
    </source>
</evidence>
<feature type="compositionally biased region" description="Basic and acidic residues" evidence="14">
    <location>
        <begin position="7"/>
        <end position="25"/>
    </location>
</feature>
<keyword evidence="11 13" id="KW-1006">Bacterial flagellum protein export</keyword>
<keyword evidence="5 13" id="KW-1003">Cell membrane</keyword>
<evidence type="ECO:0000256" key="12">
    <source>
        <dbReference type="ARBA" id="ARBA00025078"/>
    </source>
</evidence>
<dbReference type="NCBIfam" id="TIGR00328">
    <property type="entry name" value="flhB"/>
    <property type="match status" value="1"/>
</dbReference>
<keyword evidence="7 13" id="KW-1005">Bacterial flagellum biogenesis</keyword>
<dbReference type="PRINTS" id="PR00950">
    <property type="entry name" value="TYPE3IMSPROT"/>
</dbReference>
<evidence type="ECO:0000256" key="9">
    <source>
        <dbReference type="ARBA" id="ARBA00022989"/>
    </source>
</evidence>
<evidence type="ECO:0000256" key="14">
    <source>
        <dbReference type="SAM" id="MobiDB-lite"/>
    </source>
</evidence>
<comment type="caution">
    <text evidence="15">The sequence shown here is derived from an EMBL/GenBank/DDBJ whole genome shotgun (WGS) entry which is preliminary data.</text>
</comment>
<evidence type="ECO:0000256" key="10">
    <source>
        <dbReference type="ARBA" id="ARBA00023136"/>
    </source>
</evidence>
<dbReference type="GO" id="GO:0044780">
    <property type="term" value="P:bacterial-type flagellum assembly"/>
    <property type="evidence" value="ECO:0007669"/>
    <property type="project" value="InterPro"/>
</dbReference>
<dbReference type="PANTHER" id="PTHR30531">
    <property type="entry name" value="FLAGELLAR BIOSYNTHETIC PROTEIN FLHB"/>
    <property type="match status" value="1"/>
</dbReference>
<dbReference type="FunFam" id="3.40.1690.10:FF:000001">
    <property type="entry name" value="Flagellar biosynthetic protein FlhB"/>
    <property type="match status" value="1"/>
</dbReference>
<accession>A0A4R3YW86</accession>
<keyword evidence="6 13" id="KW-0812">Transmembrane</keyword>
<dbReference type="InterPro" id="IPR006135">
    <property type="entry name" value="T3SS_substrate_exporter"/>
</dbReference>
<keyword evidence="9 13" id="KW-1133">Transmembrane helix</keyword>
<evidence type="ECO:0000313" key="16">
    <source>
        <dbReference type="Proteomes" id="UP000295719"/>
    </source>
</evidence>
<keyword evidence="4 13" id="KW-0813">Transport</keyword>
<feature type="region of interest" description="Disordered" evidence="14">
    <location>
        <begin position="1"/>
        <end position="25"/>
    </location>
</feature>
<keyword evidence="8 13" id="KW-0653">Protein transport</keyword>
<evidence type="ECO:0000256" key="1">
    <source>
        <dbReference type="ARBA" id="ARBA00004651"/>
    </source>
</evidence>
<evidence type="ECO:0000256" key="13">
    <source>
        <dbReference type="RuleBase" id="RU364091"/>
    </source>
</evidence>
<dbReference type="OrthoDB" id="9807950at2"/>
<comment type="function">
    <text evidence="12 13">Required for formation of the rod structure in the basal body of the flagellar apparatus. Together with FliI and FliH, may constitute the export apparatus of flagellin.</text>
</comment>
<dbReference type="Gene3D" id="3.40.1690.10">
    <property type="entry name" value="secretion proteins EscU"/>
    <property type="match status" value="1"/>
</dbReference>
<comment type="subcellular location">
    <subcellularLocation>
        <location evidence="1">Cell membrane</location>
        <topology evidence="1">Multi-pass membrane protein</topology>
    </subcellularLocation>
</comment>
<dbReference type="InterPro" id="IPR006136">
    <property type="entry name" value="FlhB"/>
</dbReference>
<feature type="transmembrane region" description="Helical" evidence="13">
    <location>
        <begin position="149"/>
        <end position="168"/>
    </location>
</feature>
<dbReference type="EMBL" id="SMCR01000005">
    <property type="protein sequence ID" value="TCV95533.1"/>
    <property type="molecule type" value="Genomic_DNA"/>
</dbReference>
<organism evidence="15 16">
    <name type="scientific">Biostraticola tofi</name>
    <dbReference type="NCBI Taxonomy" id="466109"/>
    <lineage>
        <taxon>Bacteria</taxon>
        <taxon>Pseudomonadati</taxon>
        <taxon>Pseudomonadota</taxon>
        <taxon>Gammaproteobacteria</taxon>
        <taxon>Enterobacterales</taxon>
        <taxon>Bruguierivoracaceae</taxon>
        <taxon>Biostraticola</taxon>
    </lineage>
</organism>
<gene>
    <name evidence="13" type="primary">flhB</name>
    <name evidence="15" type="ORF">EDC52_105136</name>
</gene>
<dbReference type="SUPFAM" id="SSF160544">
    <property type="entry name" value="EscU C-terminal domain-like"/>
    <property type="match status" value="1"/>
</dbReference>
<feature type="transmembrane region" description="Helical" evidence="13">
    <location>
        <begin position="85"/>
        <end position="116"/>
    </location>
</feature>
<dbReference type="GO" id="GO:0005886">
    <property type="term" value="C:plasma membrane"/>
    <property type="evidence" value="ECO:0007669"/>
    <property type="project" value="UniProtKB-SubCell"/>
</dbReference>
<evidence type="ECO:0000256" key="11">
    <source>
        <dbReference type="ARBA" id="ARBA00023225"/>
    </source>
</evidence>
<keyword evidence="15" id="KW-0966">Cell projection</keyword>
<keyword evidence="10 13" id="KW-0472">Membrane</keyword>
<protein>
    <recommendedName>
        <fullName evidence="3 13">Flagellar biosynthetic protein FlhB</fullName>
    </recommendedName>
</protein>
<evidence type="ECO:0000256" key="6">
    <source>
        <dbReference type="ARBA" id="ARBA00022692"/>
    </source>
</evidence>
<evidence type="ECO:0000256" key="8">
    <source>
        <dbReference type="ARBA" id="ARBA00022927"/>
    </source>
</evidence>
<dbReference type="GO" id="GO:0009306">
    <property type="term" value="P:protein secretion"/>
    <property type="evidence" value="ECO:0007669"/>
    <property type="project" value="InterPro"/>
</dbReference>
<keyword evidence="15" id="KW-0969">Cilium</keyword>